<keyword evidence="3" id="KW-0732">Signal</keyword>
<keyword evidence="2" id="KW-0964">Secreted</keyword>
<dbReference type="InterPro" id="IPR004214">
    <property type="entry name" value="Conotoxin"/>
</dbReference>
<evidence type="ECO:0000256" key="3">
    <source>
        <dbReference type="SAM" id="SignalP"/>
    </source>
</evidence>
<dbReference type="AlphaFoldDB" id="F5BDG3"/>
<evidence type="ECO:0000256" key="1">
    <source>
        <dbReference type="ARBA" id="ARBA00004613"/>
    </source>
</evidence>
<organism evidence="4">
    <name type="scientific">Conus betulinus</name>
    <name type="common">Beech cone</name>
    <dbReference type="NCBI Taxonomy" id="89764"/>
    <lineage>
        <taxon>Eukaryota</taxon>
        <taxon>Metazoa</taxon>
        <taxon>Spiralia</taxon>
        <taxon>Lophotrochozoa</taxon>
        <taxon>Mollusca</taxon>
        <taxon>Gastropoda</taxon>
        <taxon>Caenogastropoda</taxon>
        <taxon>Neogastropoda</taxon>
        <taxon>Conoidea</taxon>
        <taxon>Conidae</taxon>
        <taxon>Conus</taxon>
        <taxon>Dendroconus</taxon>
    </lineage>
</organism>
<evidence type="ECO:0000256" key="2">
    <source>
        <dbReference type="ARBA" id="ARBA00022525"/>
    </source>
</evidence>
<sequence>MMSKLGVLLTICLLLFPLTALPMDGDQTADKPAQRKLVISPTRRYWTRSACCYIEEGEKCPASCKLCC</sequence>
<feature type="chain" id="PRO_5003325853" evidence="3">
    <location>
        <begin position="21"/>
        <end position="68"/>
    </location>
</feature>
<dbReference type="Pfam" id="PF02950">
    <property type="entry name" value="Conotoxin"/>
    <property type="match status" value="1"/>
</dbReference>
<feature type="signal peptide" evidence="3">
    <location>
        <begin position="1"/>
        <end position="20"/>
    </location>
</feature>
<dbReference type="GO" id="GO:0005576">
    <property type="term" value="C:extracellular region"/>
    <property type="evidence" value="ECO:0007669"/>
    <property type="project" value="UniProtKB-SubCell"/>
</dbReference>
<dbReference type="GO" id="GO:0008200">
    <property type="term" value="F:ion channel inhibitor activity"/>
    <property type="evidence" value="ECO:0007669"/>
    <property type="project" value="InterPro"/>
</dbReference>
<reference evidence="4" key="1">
    <citation type="submission" date="2010-12" db="EMBL/GenBank/DDBJ databases">
        <authorList>
            <person name="Sun T."/>
            <person name="Liu Z."/>
            <person name="Dai Q."/>
        </authorList>
    </citation>
    <scope>NUCLEOTIDE SEQUENCE</scope>
</reference>
<protein>
    <submittedName>
        <fullName evidence="4">Conotoxin Bt3.5</fullName>
    </submittedName>
</protein>
<name>F5BDG3_CONBE</name>
<dbReference type="EMBL" id="HQ857546">
    <property type="protein sequence ID" value="ADZ99309.1"/>
    <property type="molecule type" value="mRNA"/>
</dbReference>
<comment type="subcellular location">
    <subcellularLocation>
        <location evidence="1">Secreted</location>
    </subcellularLocation>
</comment>
<accession>F5BDG3</accession>
<evidence type="ECO:0000313" key="4">
    <source>
        <dbReference type="EMBL" id="ADZ99309.1"/>
    </source>
</evidence>
<proteinExistence type="evidence at transcript level"/>